<reference evidence="4 5" key="1">
    <citation type="submission" date="2024-02" db="EMBL/GenBank/DDBJ databases">
        <title>Chromosome-scale genome assembly of the rough periwinkle Littorina saxatilis.</title>
        <authorList>
            <person name="De Jode A."/>
            <person name="Faria R."/>
            <person name="Formenti G."/>
            <person name="Sims Y."/>
            <person name="Smith T.P."/>
            <person name="Tracey A."/>
            <person name="Wood J.M.D."/>
            <person name="Zagrodzka Z.B."/>
            <person name="Johannesson K."/>
            <person name="Butlin R.K."/>
            <person name="Leder E.H."/>
        </authorList>
    </citation>
    <scope>NUCLEOTIDE SEQUENCE [LARGE SCALE GENOMIC DNA]</scope>
    <source>
        <strain evidence="4">Snail1</strain>
        <tissue evidence="4">Muscle</tissue>
    </source>
</reference>
<dbReference type="InterPro" id="IPR043502">
    <property type="entry name" value="DNA/RNA_pol_sf"/>
</dbReference>
<dbReference type="GO" id="GO:0004523">
    <property type="term" value="F:RNA-DNA hybrid ribonuclease activity"/>
    <property type="evidence" value="ECO:0007669"/>
    <property type="project" value="InterPro"/>
</dbReference>
<dbReference type="InterPro" id="IPR005135">
    <property type="entry name" value="Endo/exonuclease/phosphatase"/>
</dbReference>
<organism evidence="4 5">
    <name type="scientific">Littorina saxatilis</name>
    <dbReference type="NCBI Taxonomy" id="31220"/>
    <lineage>
        <taxon>Eukaryota</taxon>
        <taxon>Metazoa</taxon>
        <taxon>Spiralia</taxon>
        <taxon>Lophotrochozoa</taxon>
        <taxon>Mollusca</taxon>
        <taxon>Gastropoda</taxon>
        <taxon>Caenogastropoda</taxon>
        <taxon>Littorinimorpha</taxon>
        <taxon>Littorinoidea</taxon>
        <taxon>Littorinidae</taxon>
        <taxon>Littorina</taxon>
    </lineage>
</organism>
<dbReference type="Pfam" id="PF00075">
    <property type="entry name" value="RNase_H"/>
    <property type="match status" value="1"/>
</dbReference>
<evidence type="ECO:0000259" key="3">
    <source>
        <dbReference type="PROSITE" id="PS50879"/>
    </source>
</evidence>
<dbReference type="InterPro" id="IPR012337">
    <property type="entry name" value="RNaseH-like_sf"/>
</dbReference>
<dbReference type="SUPFAM" id="SSF56672">
    <property type="entry name" value="DNA/RNA polymerases"/>
    <property type="match status" value="1"/>
</dbReference>
<feature type="compositionally biased region" description="Basic and acidic residues" evidence="1">
    <location>
        <begin position="1173"/>
        <end position="1183"/>
    </location>
</feature>
<dbReference type="GO" id="GO:0003676">
    <property type="term" value="F:nucleic acid binding"/>
    <property type="evidence" value="ECO:0007669"/>
    <property type="project" value="InterPro"/>
</dbReference>
<evidence type="ECO:0000259" key="2">
    <source>
        <dbReference type="PROSITE" id="PS50878"/>
    </source>
</evidence>
<dbReference type="InterPro" id="IPR000477">
    <property type="entry name" value="RT_dom"/>
</dbReference>
<protein>
    <submittedName>
        <fullName evidence="4">Uncharacterized protein</fullName>
    </submittedName>
</protein>
<dbReference type="PROSITE" id="PS50879">
    <property type="entry name" value="RNASE_H_1"/>
    <property type="match status" value="1"/>
</dbReference>
<name>A0AAN9AR01_9CAEN</name>
<dbReference type="GO" id="GO:0006259">
    <property type="term" value="P:DNA metabolic process"/>
    <property type="evidence" value="ECO:0007669"/>
    <property type="project" value="UniProtKB-ARBA"/>
</dbReference>
<feature type="region of interest" description="Disordered" evidence="1">
    <location>
        <begin position="1172"/>
        <end position="1195"/>
    </location>
</feature>
<dbReference type="Proteomes" id="UP001374579">
    <property type="component" value="Unassembled WGS sequence"/>
</dbReference>
<dbReference type="CDD" id="cd09276">
    <property type="entry name" value="Rnase_HI_RT_non_LTR"/>
    <property type="match status" value="1"/>
</dbReference>
<feature type="region of interest" description="Disordered" evidence="1">
    <location>
        <begin position="20"/>
        <end position="90"/>
    </location>
</feature>
<dbReference type="Gene3D" id="3.30.420.10">
    <property type="entry name" value="Ribonuclease H-like superfamily/Ribonuclease H"/>
    <property type="match status" value="1"/>
</dbReference>
<dbReference type="SUPFAM" id="SSF53098">
    <property type="entry name" value="Ribonuclease H-like"/>
    <property type="match status" value="1"/>
</dbReference>
<feature type="domain" description="Reverse transcriptase" evidence="2">
    <location>
        <begin position="567"/>
        <end position="837"/>
    </location>
</feature>
<feature type="compositionally biased region" description="Low complexity" evidence="1">
    <location>
        <begin position="74"/>
        <end position="86"/>
    </location>
</feature>
<feature type="compositionally biased region" description="Basic and acidic residues" evidence="1">
    <location>
        <begin position="34"/>
        <end position="47"/>
    </location>
</feature>
<dbReference type="PROSITE" id="PS50878">
    <property type="entry name" value="RT_POL"/>
    <property type="match status" value="1"/>
</dbReference>
<proteinExistence type="predicted"/>
<dbReference type="InterPro" id="IPR002156">
    <property type="entry name" value="RNaseH_domain"/>
</dbReference>
<evidence type="ECO:0000313" key="5">
    <source>
        <dbReference type="Proteomes" id="UP001374579"/>
    </source>
</evidence>
<dbReference type="InterPro" id="IPR052560">
    <property type="entry name" value="RdDP_mobile_element"/>
</dbReference>
<dbReference type="InterPro" id="IPR036397">
    <property type="entry name" value="RNaseH_sf"/>
</dbReference>
<dbReference type="PANTHER" id="PTHR36688">
    <property type="entry name" value="ENDO/EXONUCLEASE/PHOSPHATASE DOMAIN-CONTAINING PROTEIN"/>
    <property type="match status" value="1"/>
</dbReference>
<evidence type="ECO:0000256" key="1">
    <source>
        <dbReference type="SAM" id="MobiDB-lite"/>
    </source>
</evidence>
<dbReference type="EMBL" id="JBAMIC010000022">
    <property type="protein sequence ID" value="KAK7091416.1"/>
    <property type="molecule type" value="Genomic_DNA"/>
</dbReference>
<sequence length="1315" mass="149363">MLAEDSGQTFCADTHLQEKTRHARIKPNMAIQTDIRRYGARPADRQAETAPGPQPQRGPASATGEATQSDNRRQQPQASVSQPSQPDKSADPLVFAQWNAEGLRKKKPELQDFLRREQVDIICIQETHLTDAHRFSMRGYELFRHDRSNRSKGGILTLVRNNIPAIEVGRSTGENEFLAVKAVLQGREFTIINFYCPPDKNLELHTLHLPQSNLLILGDFNGHSPSWGYQDLNCRGEQIEDWMIDENLILINKPDDKPTCLSRAWKTTSTPDLAIATEDIHKICDRSVADQLGGSDHLPILLKLSLQEQASPMRKKPSWNYKKANWAKFERLTDILCQETTIDSTQDININVKRISDCILQAARQSIPRGRRKDYKPYWSKDLQDLHDKLKSARELLEKDPTPENTTAYNKSRAEFDEGKTKEIRKSWHEKTSSLNMERDTGKLWKLIKTLNDDHQCTPRATLLKEDGKIYTGKRAATLLAENFREDSLLEVPREKTAEVRMRMKEELRKQQQTSACMTDDFTIHELNSSTRQLKNKKAPGKDGITNEMIRHLGSHTKQKLLGIYNQSWNSGVFPFSWKEAILTPVLKKGKDRHNKTSYRPISLLSCLSKLMERMVNRRLQHHLEKNGLINPTQSGFRKNRSTEDQITLLTQDIENGFQQKMKTLAVFVDLTRAFDKVWKEGLLLKLLQKRVCGKMIAWIHSYLFQRSARVKLEGQTSMLVKIREGVPQGSCIAPTLFVVFIDDIADHLSMHISRALHADDLAVWTRAEHITTAACRMQEAMNHLSDWAKEWMVTINRTKTEATCCSLSPKKEEFTLRLDGQNIPQQETPTYLGVKLDRRLTWAPHISVMHSKATKKMAVMKKLSGTKWGANMKILTQVYTGSVRPHMEYASNAWSTAAKTNTDNLAKVQNAGLRLITGGMKTTPISALEKTAGLTSLEERRDEKLLRQSEKMKRLPSHPLHSTLQAPTKNRIKQQSPNHLIKALQHKHKGSLPPSTGQPLEMLQDYEEWSLDVPPIILDVPGIGAKQEQPEAVLKSLTLETLDRDYPTTTWTQVFTDGSAEHAVRNGGGGVYIKFPDGSSLRKSVATGLVSTNYRAEAHALHLAAQTLNQEEALPGQTVFLTDCRSLLQSLQTREREQILQDIKQELDYLSSKTTVVLQWIPSHCGISGNEEADRLSKEGSKLEQSAPPSSYGEKKTLLRSHFRAAWRERLLLGAEEDDIHQLDRKQQVTIFRLRTGHCRLLSHLYRLKISHTDQCPCDTGPQTPEHVLQACPTFDTLRRQTWPSEVELREKLWGTAASLRLTAGFALNTGLDI</sequence>
<dbReference type="Pfam" id="PF00078">
    <property type="entry name" value="RVT_1"/>
    <property type="match status" value="1"/>
</dbReference>
<keyword evidence="5" id="KW-1185">Reference proteome</keyword>
<dbReference type="PANTHER" id="PTHR36688:SF2">
    <property type="entry name" value="ENDONUCLEASE_EXONUCLEASE_PHOSPHATASE DOMAIN-CONTAINING PROTEIN"/>
    <property type="match status" value="1"/>
</dbReference>
<dbReference type="Pfam" id="PF14529">
    <property type="entry name" value="Exo_endo_phos_2"/>
    <property type="match status" value="1"/>
</dbReference>
<dbReference type="CDD" id="cd01650">
    <property type="entry name" value="RT_nLTR_like"/>
    <property type="match status" value="1"/>
</dbReference>
<accession>A0AAN9AR01</accession>
<dbReference type="InterPro" id="IPR036691">
    <property type="entry name" value="Endo/exonu/phosph_ase_sf"/>
</dbReference>
<feature type="domain" description="RNase H type-1" evidence="3">
    <location>
        <begin position="1049"/>
        <end position="1183"/>
    </location>
</feature>
<gene>
    <name evidence="4" type="ORF">V1264_009099</name>
</gene>
<comment type="caution">
    <text evidence="4">The sequence shown here is derived from an EMBL/GenBank/DDBJ whole genome shotgun (WGS) entry which is preliminary data.</text>
</comment>
<dbReference type="Gene3D" id="3.60.10.10">
    <property type="entry name" value="Endonuclease/exonuclease/phosphatase"/>
    <property type="match status" value="1"/>
</dbReference>
<dbReference type="SUPFAM" id="SSF56219">
    <property type="entry name" value="DNase I-like"/>
    <property type="match status" value="1"/>
</dbReference>
<evidence type="ECO:0000313" key="4">
    <source>
        <dbReference type="EMBL" id="KAK7091416.1"/>
    </source>
</evidence>